<accession>A0A2P2P5E9</accession>
<evidence type="ECO:0000313" key="1">
    <source>
        <dbReference type="EMBL" id="MBX49984.1"/>
    </source>
</evidence>
<name>A0A2P2P5E9_RHIMU</name>
<protein>
    <submittedName>
        <fullName evidence="1">Uncharacterized protein</fullName>
    </submittedName>
</protein>
<reference evidence="1" key="1">
    <citation type="submission" date="2018-02" db="EMBL/GenBank/DDBJ databases">
        <title>Rhizophora mucronata_Transcriptome.</title>
        <authorList>
            <person name="Meera S.P."/>
            <person name="Sreeshan A."/>
            <person name="Augustine A."/>
        </authorList>
    </citation>
    <scope>NUCLEOTIDE SEQUENCE</scope>
    <source>
        <tissue evidence="1">Leaf</tissue>
    </source>
</reference>
<dbReference type="EMBL" id="GGEC01069500">
    <property type="protein sequence ID" value="MBX49984.1"/>
    <property type="molecule type" value="Transcribed_RNA"/>
</dbReference>
<proteinExistence type="predicted"/>
<organism evidence="1">
    <name type="scientific">Rhizophora mucronata</name>
    <name type="common">Asiatic mangrove</name>
    <dbReference type="NCBI Taxonomy" id="61149"/>
    <lineage>
        <taxon>Eukaryota</taxon>
        <taxon>Viridiplantae</taxon>
        <taxon>Streptophyta</taxon>
        <taxon>Embryophyta</taxon>
        <taxon>Tracheophyta</taxon>
        <taxon>Spermatophyta</taxon>
        <taxon>Magnoliopsida</taxon>
        <taxon>eudicotyledons</taxon>
        <taxon>Gunneridae</taxon>
        <taxon>Pentapetalae</taxon>
        <taxon>rosids</taxon>
        <taxon>fabids</taxon>
        <taxon>Malpighiales</taxon>
        <taxon>Rhizophoraceae</taxon>
        <taxon>Rhizophora</taxon>
    </lineage>
</organism>
<sequence>MKTSSSLHPI</sequence>